<dbReference type="InterPro" id="IPR011008">
    <property type="entry name" value="Dimeric_a/b-barrel"/>
</dbReference>
<dbReference type="PANTHER" id="PTHR40624">
    <property type="entry name" value="BIOSYNTHESIS MONOOXYGENASE, PUTATIVE (AFU_ORTHOLOGUE AFUA_1G12025)-RELATED"/>
    <property type="match status" value="1"/>
</dbReference>
<evidence type="ECO:0000313" key="3">
    <source>
        <dbReference type="Proteomes" id="UP000799767"/>
    </source>
</evidence>
<protein>
    <recommendedName>
        <fullName evidence="1">ABM domain-containing protein</fullName>
    </recommendedName>
</protein>
<dbReference type="GeneID" id="54479145"/>
<accession>A0A6A6PL74</accession>
<dbReference type="PANTHER" id="PTHR40624:SF1">
    <property type="entry name" value="BIOSYNTHESIS MONOOXYGENASE, PUTATIVE (AFU_ORTHOLOGUE AFUA_1G12025)-RELATED"/>
    <property type="match status" value="1"/>
</dbReference>
<dbReference type="Gene3D" id="3.30.70.100">
    <property type="match status" value="1"/>
</dbReference>
<evidence type="ECO:0000259" key="1">
    <source>
        <dbReference type="Pfam" id="PF03992"/>
    </source>
</evidence>
<feature type="domain" description="ABM" evidence="1">
    <location>
        <begin position="6"/>
        <end position="83"/>
    </location>
</feature>
<name>A0A6A6PL74_9PEZI</name>
<reference evidence="2" key="1">
    <citation type="journal article" date="2020" name="Stud. Mycol.">
        <title>101 Dothideomycetes genomes: a test case for predicting lifestyles and emergence of pathogens.</title>
        <authorList>
            <person name="Haridas S."/>
            <person name="Albert R."/>
            <person name="Binder M."/>
            <person name="Bloem J."/>
            <person name="Labutti K."/>
            <person name="Salamov A."/>
            <person name="Andreopoulos B."/>
            <person name="Baker S."/>
            <person name="Barry K."/>
            <person name="Bills G."/>
            <person name="Bluhm B."/>
            <person name="Cannon C."/>
            <person name="Castanera R."/>
            <person name="Culley D."/>
            <person name="Daum C."/>
            <person name="Ezra D."/>
            <person name="Gonzalez J."/>
            <person name="Henrissat B."/>
            <person name="Kuo A."/>
            <person name="Liang C."/>
            <person name="Lipzen A."/>
            <person name="Lutzoni F."/>
            <person name="Magnuson J."/>
            <person name="Mondo S."/>
            <person name="Nolan M."/>
            <person name="Ohm R."/>
            <person name="Pangilinan J."/>
            <person name="Park H.-J."/>
            <person name="Ramirez L."/>
            <person name="Alfaro M."/>
            <person name="Sun H."/>
            <person name="Tritt A."/>
            <person name="Yoshinaga Y."/>
            <person name="Zwiers L.-H."/>
            <person name="Turgeon B."/>
            <person name="Goodwin S."/>
            <person name="Spatafora J."/>
            <person name="Crous P."/>
            <person name="Grigoriev I."/>
        </authorList>
    </citation>
    <scope>NUCLEOTIDE SEQUENCE</scope>
    <source>
        <strain evidence="2">CBS 113389</strain>
    </source>
</reference>
<dbReference type="Proteomes" id="UP000799767">
    <property type="component" value="Unassembled WGS sequence"/>
</dbReference>
<organism evidence="2 3">
    <name type="scientific">Neohortaea acidophila</name>
    <dbReference type="NCBI Taxonomy" id="245834"/>
    <lineage>
        <taxon>Eukaryota</taxon>
        <taxon>Fungi</taxon>
        <taxon>Dikarya</taxon>
        <taxon>Ascomycota</taxon>
        <taxon>Pezizomycotina</taxon>
        <taxon>Dothideomycetes</taxon>
        <taxon>Dothideomycetidae</taxon>
        <taxon>Mycosphaerellales</taxon>
        <taxon>Teratosphaeriaceae</taxon>
        <taxon>Neohortaea</taxon>
    </lineage>
</organism>
<dbReference type="InterPro" id="IPR007138">
    <property type="entry name" value="ABM_dom"/>
</dbReference>
<evidence type="ECO:0000313" key="2">
    <source>
        <dbReference type="EMBL" id="KAF2480762.1"/>
    </source>
</evidence>
<gene>
    <name evidence="2" type="ORF">BDY17DRAFT_348285</name>
</gene>
<keyword evidence="3" id="KW-1185">Reference proteome</keyword>
<dbReference type="EMBL" id="MU001639">
    <property type="protein sequence ID" value="KAF2480762.1"/>
    <property type="molecule type" value="Genomic_DNA"/>
</dbReference>
<dbReference type="OrthoDB" id="10011777at2759"/>
<dbReference type="Pfam" id="PF03992">
    <property type="entry name" value="ABM"/>
    <property type="match status" value="1"/>
</dbReference>
<proteinExistence type="predicted"/>
<dbReference type="RefSeq" id="XP_033587332.1">
    <property type="nucleotide sequence ID" value="XM_033738143.1"/>
</dbReference>
<dbReference type="SUPFAM" id="SSF54909">
    <property type="entry name" value="Dimeric alpha+beta barrel"/>
    <property type="match status" value="1"/>
</dbReference>
<sequence>MPETHIIAILSPAKGKSHRLKELLGKMCKDVHEKEDYTLRYIATEQIDGDNPDDADIVMIETYKDKASADKHTTEPHFKEIFATLDKEGILGKAPWLAKTQSKHGFDLDHKLI</sequence>
<dbReference type="AlphaFoldDB" id="A0A6A6PL74"/>